<dbReference type="GO" id="GO:0005615">
    <property type="term" value="C:extracellular space"/>
    <property type="evidence" value="ECO:0007669"/>
    <property type="project" value="TreeGrafter"/>
</dbReference>
<keyword evidence="1" id="KW-0472">Membrane</keyword>
<dbReference type="FunFam" id="3.40.720.10:FF:000017">
    <property type="entry name" value="Predicted protein"/>
    <property type="match status" value="1"/>
</dbReference>
<proteinExistence type="predicted"/>
<protein>
    <submittedName>
        <fullName evidence="2">Uncharacterized protein</fullName>
    </submittedName>
</protein>
<dbReference type="Gene3D" id="3.40.720.10">
    <property type="entry name" value="Alkaline Phosphatase, subunit A"/>
    <property type="match status" value="1"/>
</dbReference>
<gene>
    <name evidence="2" type="ORF">NQ315_000090</name>
</gene>
<feature type="transmembrane region" description="Helical" evidence="1">
    <location>
        <begin position="12"/>
        <end position="29"/>
    </location>
</feature>
<name>A0AAV8VU73_9CUCU</name>
<evidence type="ECO:0000256" key="1">
    <source>
        <dbReference type="SAM" id="Phobius"/>
    </source>
</evidence>
<evidence type="ECO:0000313" key="2">
    <source>
        <dbReference type="EMBL" id="KAJ8917607.1"/>
    </source>
</evidence>
<dbReference type="InterPro" id="IPR017850">
    <property type="entry name" value="Alkaline_phosphatase_core_sf"/>
</dbReference>
<keyword evidence="1" id="KW-1133">Transmembrane helix</keyword>
<accession>A0AAV8VU73</accession>
<dbReference type="Proteomes" id="UP001159042">
    <property type="component" value="Unassembled WGS sequence"/>
</dbReference>
<dbReference type="AlphaFoldDB" id="A0AAV8VU73"/>
<dbReference type="InterPro" id="IPR004245">
    <property type="entry name" value="DUF229"/>
</dbReference>
<dbReference type="EMBL" id="JANEYG010000032">
    <property type="protein sequence ID" value="KAJ8917607.1"/>
    <property type="molecule type" value="Genomic_DNA"/>
</dbReference>
<evidence type="ECO:0000313" key="3">
    <source>
        <dbReference type="Proteomes" id="UP001159042"/>
    </source>
</evidence>
<dbReference type="SUPFAM" id="SSF53649">
    <property type="entry name" value="Alkaline phosphatase-like"/>
    <property type="match status" value="1"/>
</dbReference>
<dbReference type="Pfam" id="PF02995">
    <property type="entry name" value="DUF229"/>
    <property type="match status" value="1"/>
</dbReference>
<keyword evidence="3" id="KW-1185">Reference proteome</keyword>
<dbReference type="PANTHER" id="PTHR10974">
    <property type="entry name" value="FI08016P-RELATED"/>
    <property type="match status" value="1"/>
</dbReference>
<keyword evidence="1" id="KW-0812">Transmembrane</keyword>
<sequence>MHEYFSLTSRKICFVAFLTSCLVLIVFYYDNCKIEFDLTHPTEEIEYLTDPNFLVSSSKCRMIDMDPFNKDAKKILSSREVQALSDPGNDNIATLHIDKEIVPSYSTKGISCCYANVTRKSSASNPDGGISISKCQHFDDNVTLHHDIVTVECTDATKKKHKIYENAYITMTINKDVKKKLESFDNTTKQLSLLIIGIDSISRLNFIRALPNTHKYVEENQWVPLKGYNKMGDNTFPNVMAILTGFNQSDSYSICNPKEIGKLDSCPMVWYDYRKFGYVTGYAEDEGSINTFNYRKKGFRNPPVDYYFRPYVLATEKLAKVKKDDMTYCTGPETAGERILNVAKNFAITFKDYPNFGFFWMNSFSHNRINSPTGMDNKMRGFLKDIDSSGVTENSIVLFLSDHGIRFGDIRLTETGWLEERLPFIYASFPKWFKEKFPEEFKNFQKNSNRLTSPYDLHMTLKHILILSGHNYTMTPSRACPKCKSLFEEVELERSCEDAGIEQHWCTCAGYIGISLDKEVEEKVKKYVLDRIHQILRSKISDHTCAKYSVEKIISSSMSHQFLYKNDIYLLLKFETSPKAIFETTISFKGNISSEKYSISGDISRLDSYSEHSKCVSDAYLKKYCYCRSTKDRV</sequence>
<reference evidence="2 3" key="1">
    <citation type="journal article" date="2023" name="Insect Mol. Biol.">
        <title>Genome sequencing provides insights into the evolution of gene families encoding plant cell wall-degrading enzymes in longhorned beetles.</title>
        <authorList>
            <person name="Shin N.R."/>
            <person name="Okamura Y."/>
            <person name="Kirsch R."/>
            <person name="Pauchet Y."/>
        </authorList>
    </citation>
    <scope>NUCLEOTIDE SEQUENCE [LARGE SCALE GENOMIC DNA]</scope>
    <source>
        <strain evidence="2">EAD_L_NR</strain>
    </source>
</reference>
<organism evidence="2 3">
    <name type="scientific">Exocentrus adspersus</name>
    <dbReference type="NCBI Taxonomy" id="1586481"/>
    <lineage>
        <taxon>Eukaryota</taxon>
        <taxon>Metazoa</taxon>
        <taxon>Ecdysozoa</taxon>
        <taxon>Arthropoda</taxon>
        <taxon>Hexapoda</taxon>
        <taxon>Insecta</taxon>
        <taxon>Pterygota</taxon>
        <taxon>Neoptera</taxon>
        <taxon>Endopterygota</taxon>
        <taxon>Coleoptera</taxon>
        <taxon>Polyphaga</taxon>
        <taxon>Cucujiformia</taxon>
        <taxon>Chrysomeloidea</taxon>
        <taxon>Cerambycidae</taxon>
        <taxon>Lamiinae</taxon>
        <taxon>Acanthocinini</taxon>
        <taxon>Exocentrus</taxon>
    </lineage>
</organism>
<dbReference type="CDD" id="cd16021">
    <property type="entry name" value="ALP_like"/>
    <property type="match status" value="1"/>
</dbReference>
<dbReference type="PANTHER" id="PTHR10974:SF9">
    <property type="entry name" value="DUF229 DOMAIN CONTAINING PROTEIN-RELATED"/>
    <property type="match status" value="1"/>
</dbReference>
<comment type="caution">
    <text evidence="2">The sequence shown here is derived from an EMBL/GenBank/DDBJ whole genome shotgun (WGS) entry which is preliminary data.</text>
</comment>